<name>A0AA85JEV5_TRIRE</name>
<organism evidence="5 6">
    <name type="scientific">Trichobilharzia regenti</name>
    <name type="common">Nasal bird schistosome</name>
    <dbReference type="NCBI Taxonomy" id="157069"/>
    <lineage>
        <taxon>Eukaryota</taxon>
        <taxon>Metazoa</taxon>
        <taxon>Spiralia</taxon>
        <taxon>Lophotrochozoa</taxon>
        <taxon>Platyhelminthes</taxon>
        <taxon>Trematoda</taxon>
        <taxon>Digenea</taxon>
        <taxon>Strigeidida</taxon>
        <taxon>Schistosomatoidea</taxon>
        <taxon>Schistosomatidae</taxon>
        <taxon>Trichobilharzia</taxon>
    </lineage>
</organism>
<dbReference type="PROSITE" id="PS00022">
    <property type="entry name" value="EGF_1"/>
    <property type="match status" value="2"/>
</dbReference>
<dbReference type="SMART" id="SM00181">
    <property type="entry name" value="EGF"/>
    <property type="match status" value="2"/>
</dbReference>
<protein>
    <recommendedName>
        <fullName evidence="4">EGF-like domain-containing protein</fullName>
    </recommendedName>
</protein>
<keyword evidence="3" id="KW-1133">Transmembrane helix</keyword>
<dbReference type="AlphaFoldDB" id="A0AA85JEV5"/>
<reference evidence="6" key="2">
    <citation type="submission" date="2023-11" db="UniProtKB">
        <authorList>
            <consortium name="WormBaseParasite"/>
        </authorList>
    </citation>
    <scope>IDENTIFICATION</scope>
</reference>
<dbReference type="SUPFAM" id="SSF82895">
    <property type="entry name" value="TSP-1 type 1 repeat"/>
    <property type="match status" value="1"/>
</dbReference>
<keyword evidence="5" id="KW-1185">Reference proteome</keyword>
<evidence type="ECO:0000256" key="1">
    <source>
        <dbReference type="PROSITE-ProRule" id="PRU00076"/>
    </source>
</evidence>
<dbReference type="PROSITE" id="PS50026">
    <property type="entry name" value="EGF_3"/>
    <property type="match status" value="1"/>
</dbReference>
<feature type="domain" description="EGF-like" evidence="4">
    <location>
        <begin position="361"/>
        <end position="398"/>
    </location>
</feature>
<feature type="disulfide bond" evidence="1">
    <location>
        <begin position="388"/>
        <end position="397"/>
    </location>
</feature>
<dbReference type="InterPro" id="IPR036383">
    <property type="entry name" value="TSP1_rpt_sf"/>
</dbReference>
<keyword evidence="1" id="KW-0245">EGF-like domain</keyword>
<dbReference type="SUPFAM" id="SSF57196">
    <property type="entry name" value="EGF/Laminin"/>
    <property type="match status" value="1"/>
</dbReference>
<feature type="region of interest" description="Disordered" evidence="2">
    <location>
        <begin position="518"/>
        <end position="540"/>
    </location>
</feature>
<keyword evidence="3" id="KW-0812">Transmembrane</keyword>
<dbReference type="Gene3D" id="2.20.100.10">
    <property type="entry name" value="Thrombospondin type-1 (TSP1) repeat"/>
    <property type="match status" value="1"/>
</dbReference>
<evidence type="ECO:0000256" key="2">
    <source>
        <dbReference type="SAM" id="MobiDB-lite"/>
    </source>
</evidence>
<dbReference type="PROSITE" id="PS50092">
    <property type="entry name" value="TSP1"/>
    <property type="match status" value="1"/>
</dbReference>
<dbReference type="PANTHER" id="PTHR24033:SF224">
    <property type="entry name" value="C-TYPE LECTIN"/>
    <property type="match status" value="1"/>
</dbReference>
<dbReference type="Pfam" id="PF22195">
    <property type="entry name" value="TSP1_CFP_C"/>
    <property type="match status" value="1"/>
</dbReference>
<evidence type="ECO:0000313" key="5">
    <source>
        <dbReference type="Proteomes" id="UP000050795"/>
    </source>
</evidence>
<dbReference type="InterPro" id="IPR000884">
    <property type="entry name" value="TSP1_rpt"/>
</dbReference>
<dbReference type="PANTHER" id="PTHR24033">
    <property type="entry name" value="EGF-LIKE DOMAIN-CONTAINING PROTEIN"/>
    <property type="match status" value="1"/>
</dbReference>
<comment type="caution">
    <text evidence="1">Lacks conserved residue(s) required for the propagation of feature annotation.</text>
</comment>
<dbReference type="InterPro" id="IPR051830">
    <property type="entry name" value="NOTCH_homolog"/>
</dbReference>
<dbReference type="InterPro" id="IPR000742">
    <property type="entry name" value="EGF"/>
</dbReference>
<dbReference type="Proteomes" id="UP000050795">
    <property type="component" value="Unassembled WGS sequence"/>
</dbReference>
<feature type="disulfide bond" evidence="1">
    <location>
        <begin position="365"/>
        <end position="375"/>
    </location>
</feature>
<reference evidence="5" key="1">
    <citation type="submission" date="2022-06" db="EMBL/GenBank/DDBJ databases">
        <authorList>
            <person name="Berger JAMES D."/>
            <person name="Berger JAMES D."/>
        </authorList>
    </citation>
    <scope>NUCLEOTIDE SEQUENCE [LARGE SCALE GENOMIC DNA]</scope>
</reference>
<sequence length="540" mass="62067">MHRIVDANAFLTLITIILRLTTFFASSERFYDLLTKQPGKEYSAKETVGFRTFHEMHNPQYREYENGFPPGIYGSSVMPVTIWYHYWGRKNYEDMFPHSANMFLADVNWPHIVTLCDETKYPRCSWAYFLALMQPTSYNPHLIQKIFGDELKKPSDGYFITPFIRGGCYPMRTVDQMSLIYIYTVCHLYGEEKEIAGDLDICPNPCKRRPCHYIENAISGSCKRRGYHRDDFECLCETGFKWDKDSLNCAIADTCSTLCNPTTTEFCFLNRTSGVAICNCKTGYMGYDCSQPFDACISSTQFTVDPLDAGPYIPSGNEACGVVLSVYNHCNPMNEMHTFNCTCGTGYTRDLSLSYDNCLKQIDKCDTHLCIYGECVRSKDLTESVCDCEEGYTGEKCDIPKGVWSAWSDWTVCEPGCGPARHSRRFRICLSEYEKDCVGEVEQVRSCGEDLDCRHDMSIEEITWLQFMQWTEKIMLYTVIYIGCVAVLITIISIFKRYYPDPNRRISRMPSMLQTLSSKKSPNLSLEHDKHFGTHSRTNK</sequence>
<evidence type="ECO:0000259" key="4">
    <source>
        <dbReference type="PROSITE" id="PS50026"/>
    </source>
</evidence>
<keyword evidence="3" id="KW-0472">Membrane</keyword>
<keyword evidence="1" id="KW-1015">Disulfide bond</keyword>
<evidence type="ECO:0000256" key="3">
    <source>
        <dbReference type="SAM" id="Phobius"/>
    </source>
</evidence>
<feature type="transmembrane region" description="Helical" evidence="3">
    <location>
        <begin position="474"/>
        <end position="495"/>
    </location>
</feature>
<dbReference type="PROSITE" id="PS01186">
    <property type="entry name" value="EGF_2"/>
    <property type="match status" value="2"/>
</dbReference>
<accession>A0AA85JEV5</accession>
<evidence type="ECO:0000313" key="6">
    <source>
        <dbReference type="WBParaSite" id="TREG1_1680.1"/>
    </source>
</evidence>
<dbReference type="Gene3D" id="2.10.25.10">
    <property type="entry name" value="Laminin"/>
    <property type="match status" value="1"/>
</dbReference>
<dbReference type="WBParaSite" id="TREG1_1680.1">
    <property type="protein sequence ID" value="TREG1_1680.1"/>
    <property type="gene ID" value="TREG1_1680"/>
</dbReference>
<proteinExistence type="predicted"/>
<dbReference type="InterPro" id="IPR054019">
    <property type="entry name" value="CFP_TSR_C"/>
</dbReference>